<dbReference type="SUPFAM" id="SSF55811">
    <property type="entry name" value="Nudix"/>
    <property type="match status" value="1"/>
</dbReference>
<evidence type="ECO:0000256" key="1">
    <source>
        <dbReference type="ARBA" id="ARBA00001946"/>
    </source>
</evidence>
<feature type="domain" description="Nudix hydrolase" evidence="7">
    <location>
        <begin position="30"/>
        <end position="160"/>
    </location>
</feature>
<feature type="binding site" evidence="6">
    <location>
        <position position="85"/>
    </location>
    <ligand>
        <name>Mg(2+)</name>
        <dbReference type="ChEBI" id="CHEBI:18420"/>
    </ligand>
</feature>
<dbReference type="InterPro" id="IPR024195">
    <property type="entry name" value="NUDIX_hydrolase_YfcD_pred"/>
</dbReference>
<dbReference type="InterPro" id="IPR020084">
    <property type="entry name" value="NUDIX_hydrolase_CS"/>
</dbReference>
<dbReference type="InParanoid" id="A0A263D5U6"/>
<dbReference type="OrthoDB" id="67499at2"/>
<evidence type="ECO:0000256" key="5">
    <source>
        <dbReference type="ARBA" id="ARBA00022842"/>
    </source>
</evidence>
<reference evidence="8 9" key="1">
    <citation type="submission" date="2017-07" db="EMBL/GenBank/DDBJ databases">
        <title>Amycolatopsis antarcticus sp. nov., isolated from the surface of an Antarcticus brown macroalga.</title>
        <authorList>
            <person name="Wang J."/>
            <person name="Leiva S."/>
            <person name="Huang J."/>
            <person name="Huang Y."/>
        </authorList>
    </citation>
    <scope>NUCLEOTIDE SEQUENCE [LARGE SCALE GENOMIC DNA]</scope>
    <source>
        <strain evidence="8 9">AU-G6</strain>
    </source>
</reference>
<evidence type="ECO:0000259" key="7">
    <source>
        <dbReference type="PROSITE" id="PS51462"/>
    </source>
</evidence>
<sequence length="170" mass="18798">MSVGDESVARYDEAGRVIGSARRADVRAHGLWHASGVVLVRSVDGGSVYLHRRSPDKDVFPGTYDCWAGGVVAAGEDPADCARRELGEELGIHGVTPVFLYTLTFDEPPVRCHNHAYEVRWDGPIAHQPEEIVDGRWIPLGELRSMAEDPASPFIPDGRAGILEWFRRYC</sequence>
<dbReference type="Pfam" id="PF00293">
    <property type="entry name" value="NUDIX"/>
    <property type="match status" value="1"/>
</dbReference>
<dbReference type="InterPro" id="IPR000086">
    <property type="entry name" value="NUDIX_hydrolase_dom"/>
</dbReference>
<name>A0A263D5U6_9PSEU</name>
<keyword evidence="4 8" id="KW-0378">Hydrolase</keyword>
<dbReference type="GO" id="GO:0046872">
    <property type="term" value="F:metal ion binding"/>
    <property type="evidence" value="ECO:0007669"/>
    <property type="project" value="UniProtKB-KW"/>
</dbReference>
<dbReference type="PROSITE" id="PS00893">
    <property type="entry name" value="NUDIX_BOX"/>
    <property type="match status" value="1"/>
</dbReference>
<dbReference type="PANTHER" id="PTHR10885">
    <property type="entry name" value="ISOPENTENYL-DIPHOSPHATE DELTA-ISOMERASE"/>
    <property type="match status" value="1"/>
</dbReference>
<dbReference type="PANTHER" id="PTHR10885:SF0">
    <property type="entry name" value="ISOPENTENYL-DIPHOSPHATE DELTA-ISOMERASE"/>
    <property type="match status" value="1"/>
</dbReference>
<evidence type="ECO:0000313" key="9">
    <source>
        <dbReference type="Proteomes" id="UP000242444"/>
    </source>
</evidence>
<comment type="caution">
    <text evidence="8">The sequence shown here is derived from an EMBL/GenBank/DDBJ whole genome shotgun (WGS) entry which is preliminary data.</text>
</comment>
<gene>
    <name evidence="8" type="ORF">CFN78_12000</name>
</gene>
<evidence type="ECO:0000313" key="8">
    <source>
        <dbReference type="EMBL" id="OZM72967.1"/>
    </source>
</evidence>
<evidence type="ECO:0000256" key="6">
    <source>
        <dbReference type="PIRSR" id="PIRSR017340-1"/>
    </source>
</evidence>
<dbReference type="PIRSF" id="PIRSF017340">
    <property type="entry name" value="Nudix_hydro"/>
    <property type="match status" value="1"/>
</dbReference>
<keyword evidence="3 6" id="KW-0479">Metal-binding</keyword>
<keyword evidence="5 6" id="KW-0460">Magnesium</keyword>
<protein>
    <submittedName>
        <fullName evidence="8">NUDIX hydrolase</fullName>
    </submittedName>
</protein>
<dbReference type="Proteomes" id="UP000242444">
    <property type="component" value="Unassembled WGS sequence"/>
</dbReference>
<dbReference type="GO" id="GO:0016817">
    <property type="term" value="F:hydrolase activity, acting on acid anhydrides"/>
    <property type="evidence" value="ECO:0007669"/>
    <property type="project" value="InterPro"/>
</dbReference>
<dbReference type="PROSITE" id="PS51462">
    <property type="entry name" value="NUDIX"/>
    <property type="match status" value="1"/>
</dbReference>
<accession>A0A263D5U6</accession>
<feature type="binding site" evidence="6">
    <location>
        <position position="89"/>
    </location>
    <ligand>
        <name>Mg(2+)</name>
        <dbReference type="ChEBI" id="CHEBI:18420"/>
    </ligand>
</feature>
<keyword evidence="9" id="KW-1185">Reference proteome</keyword>
<evidence type="ECO:0000256" key="3">
    <source>
        <dbReference type="ARBA" id="ARBA00022723"/>
    </source>
</evidence>
<dbReference type="EMBL" id="NKYE01000006">
    <property type="protein sequence ID" value="OZM72967.1"/>
    <property type="molecule type" value="Genomic_DNA"/>
</dbReference>
<dbReference type="AlphaFoldDB" id="A0A263D5U6"/>
<comment type="similarity">
    <text evidence="2">Belongs to the Nudix hydrolase family.</text>
</comment>
<dbReference type="Gene3D" id="3.90.79.10">
    <property type="entry name" value="Nucleoside Triphosphate Pyrophosphohydrolase"/>
    <property type="match status" value="1"/>
</dbReference>
<evidence type="ECO:0000256" key="4">
    <source>
        <dbReference type="ARBA" id="ARBA00022801"/>
    </source>
</evidence>
<proteinExistence type="inferred from homology"/>
<comment type="cofactor">
    <cofactor evidence="1">
        <name>Mg(2+)</name>
        <dbReference type="ChEBI" id="CHEBI:18420"/>
    </cofactor>
</comment>
<dbReference type="InterPro" id="IPR015797">
    <property type="entry name" value="NUDIX_hydrolase-like_dom_sf"/>
</dbReference>
<evidence type="ECO:0000256" key="2">
    <source>
        <dbReference type="ARBA" id="ARBA00005582"/>
    </source>
</evidence>
<organism evidence="8 9">
    <name type="scientific">Amycolatopsis antarctica</name>
    <dbReference type="NCBI Taxonomy" id="1854586"/>
    <lineage>
        <taxon>Bacteria</taxon>
        <taxon>Bacillati</taxon>
        <taxon>Actinomycetota</taxon>
        <taxon>Actinomycetes</taxon>
        <taxon>Pseudonocardiales</taxon>
        <taxon>Pseudonocardiaceae</taxon>
        <taxon>Amycolatopsis</taxon>
    </lineage>
</organism>